<gene>
    <name evidence="1" type="ORF">F5148DRAFT_1181891</name>
</gene>
<evidence type="ECO:0000313" key="1">
    <source>
        <dbReference type="EMBL" id="KAI9510145.1"/>
    </source>
</evidence>
<name>A0ACC0UEY3_9AGAM</name>
<keyword evidence="2" id="KW-1185">Reference proteome</keyword>
<sequence length="412" mass="45818">MATKTPLIATFLQTARNFLLTLGCVYVVLLALGTRPYFQRQLLYMNNLRLPLFARYEMPEKYDLAPFKTRDVRIHTADNETLGAWFTFADPFYVARKADLLSPSTSADESIRSALRAHPTILFLHGNGGTRAVAPRVRHYQAFAARLRANILAPDYRGFGDSTGAPSEVGLVLDARASWDWLRSHGAPPESILVVGNSLGTAVGVQLVSALEAEALGGNEQYRKEGEPHEIPRGLVLLAPFSNVETLLDTYYVAGLVPLLAPLRIFPYIGSFIKSFLVHRFDTLTRVVVGLKLPLLIVHAENDWDIPHSHSQTLFDAFLEEHLPPLPDFTEVMAGASDEAAERIARLSQEWRALRQELVTTSDIARVGHVEVFSKDRSHGKVVFLRTLWGGHANLGLVEGVQDYMAEMFKMG</sequence>
<dbReference type="Proteomes" id="UP001207468">
    <property type="component" value="Unassembled WGS sequence"/>
</dbReference>
<organism evidence="1 2">
    <name type="scientific">Russula earlei</name>
    <dbReference type="NCBI Taxonomy" id="71964"/>
    <lineage>
        <taxon>Eukaryota</taxon>
        <taxon>Fungi</taxon>
        <taxon>Dikarya</taxon>
        <taxon>Basidiomycota</taxon>
        <taxon>Agaricomycotina</taxon>
        <taxon>Agaricomycetes</taxon>
        <taxon>Russulales</taxon>
        <taxon>Russulaceae</taxon>
        <taxon>Russula</taxon>
    </lineage>
</organism>
<comment type="caution">
    <text evidence="1">The sequence shown here is derived from an EMBL/GenBank/DDBJ whole genome shotgun (WGS) entry which is preliminary data.</text>
</comment>
<accession>A0ACC0UEY3</accession>
<dbReference type="EMBL" id="JAGFNK010000048">
    <property type="protein sequence ID" value="KAI9510145.1"/>
    <property type="molecule type" value="Genomic_DNA"/>
</dbReference>
<protein>
    <submittedName>
        <fullName evidence="1">Alpha/Beta hydrolase protein</fullName>
    </submittedName>
</protein>
<proteinExistence type="predicted"/>
<keyword evidence="1" id="KW-0378">Hydrolase</keyword>
<evidence type="ECO:0000313" key="2">
    <source>
        <dbReference type="Proteomes" id="UP001207468"/>
    </source>
</evidence>
<reference evidence="1" key="1">
    <citation type="submission" date="2021-03" db="EMBL/GenBank/DDBJ databases">
        <title>Evolutionary priming and transition to the ectomycorrhizal habit in an iconic lineage of mushroom-forming fungi: is preadaptation a requirement?</title>
        <authorList>
            <consortium name="DOE Joint Genome Institute"/>
            <person name="Looney B.P."/>
            <person name="Miyauchi S."/>
            <person name="Morin E."/>
            <person name="Drula E."/>
            <person name="Courty P.E."/>
            <person name="Chicoki N."/>
            <person name="Fauchery L."/>
            <person name="Kohler A."/>
            <person name="Kuo A."/>
            <person name="LaButti K."/>
            <person name="Pangilinan J."/>
            <person name="Lipzen A."/>
            <person name="Riley R."/>
            <person name="Andreopoulos W."/>
            <person name="He G."/>
            <person name="Johnson J."/>
            <person name="Barry K.W."/>
            <person name="Grigoriev I.V."/>
            <person name="Nagy L."/>
            <person name="Hibbett D."/>
            <person name="Henrissat B."/>
            <person name="Matheny P.B."/>
            <person name="Labbe J."/>
            <person name="Martin A.F."/>
        </authorList>
    </citation>
    <scope>NUCLEOTIDE SEQUENCE</scope>
    <source>
        <strain evidence="1">BPL698</strain>
    </source>
</reference>